<gene>
    <name evidence="4" type="ORF">AVDCRST_MAG44-1649</name>
</gene>
<protein>
    <recommendedName>
        <fullName evidence="5">Outer membrane protein H</fullName>
    </recommendedName>
</protein>
<sequence>MKNIMICAAAAAATSVVAPAAASAQAVPAAVVAVVDLGRVTSDCTACKSASAALRSQVTALQGRERSLLAPLETEGKAIQAAADALKGAQPDAALQTRARTFEQKRQQVAQQLQREQAQVERNQAYIRQQIATKLGPIYQQVMQRRGANLLVETSTTLATSTSVDVTTDVLTALNSALPSVQTTAPAQAQAQPQGR</sequence>
<dbReference type="InterPro" id="IPR024930">
    <property type="entry name" value="Skp_dom_sf"/>
</dbReference>
<dbReference type="SMART" id="SM00935">
    <property type="entry name" value="OmpH"/>
    <property type="match status" value="1"/>
</dbReference>
<dbReference type="Gene3D" id="3.30.910.20">
    <property type="entry name" value="Skp domain"/>
    <property type="match status" value="1"/>
</dbReference>
<reference evidence="4" key="1">
    <citation type="submission" date="2020-02" db="EMBL/GenBank/DDBJ databases">
        <authorList>
            <person name="Meier V. D."/>
        </authorList>
    </citation>
    <scope>NUCLEOTIDE SEQUENCE</scope>
    <source>
        <strain evidence="4">AVDCRST_MAG44</strain>
    </source>
</reference>
<evidence type="ECO:0000256" key="1">
    <source>
        <dbReference type="ARBA" id="ARBA00009091"/>
    </source>
</evidence>
<evidence type="ECO:0000256" key="2">
    <source>
        <dbReference type="ARBA" id="ARBA00022729"/>
    </source>
</evidence>
<keyword evidence="2 3" id="KW-0732">Signal</keyword>
<organism evidence="4">
    <name type="scientific">uncultured Sphingomonas sp</name>
    <dbReference type="NCBI Taxonomy" id="158754"/>
    <lineage>
        <taxon>Bacteria</taxon>
        <taxon>Pseudomonadati</taxon>
        <taxon>Pseudomonadota</taxon>
        <taxon>Alphaproteobacteria</taxon>
        <taxon>Sphingomonadales</taxon>
        <taxon>Sphingomonadaceae</taxon>
        <taxon>Sphingomonas</taxon>
        <taxon>environmental samples</taxon>
    </lineage>
</organism>
<dbReference type="EMBL" id="CADCVY010000107">
    <property type="protein sequence ID" value="CAA9515187.1"/>
    <property type="molecule type" value="Genomic_DNA"/>
</dbReference>
<evidence type="ECO:0008006" key="5">
    <source>
        <dbReference type="Google" id="ProtNLM"/>
    </source>
</evidence>
<dbReference type="PANTHER" id="PTHR35089">
    <property type="entry name" value="CHAPERONE PROTEIN SKP"/>
    <property type="match status" value="1"/>
</dbReference>
<dbReference type="SUPFAM" id="SSF111384">
    <property type="entry name" value="OmpH-like"/>
    <property type="match status" value="1"/>
</dbReference>
<proteinExistence type="inferred from homology"/>
<dbReference type="AlphaFoldDB" id="A0A6J4T7A6"/>
<feature type="signal peptide" evidence="3">
    <location>
        <begin position="1"/>
        <end position="20"/>
    </location>
</feature>
<dbReference type="InterPro" id="IPR005632">
    <property type="entry name" value="Chaperone_Skp"/>
</dbReference>
<dbReference type="Pfam" id="PF03938">
    <property type="entry name" value="OmpH"/>
    <property type="match status" value="1"/>
</dbReference>
<dbReference type="GO" id="GO:0005829">
    <property type="term" value="C:cytosol"/>
    <property type="evidence" value="ECO:0007669"/>
    <property type="project" value="TreeGrafter"/>
</dbReference>
<name>A0A6J4T7A6_9SPHN</name>
<dbReference type="GO" id="GO:0051082">
    <property type="term" value="F:unfolded protein binding"/>
    <property type="evidence" value="ECO:0007669"/>
    <property type="project" value="InterPro"/>
</dbReference>
<accession>A0A6J4T7A6</accession>
<dbReference type="GO" id="GO:0050821">
    <property type="term" value="P:protein stabilization"/>
    <property type="evidence" value="ECO:0007669"/>
    <property type="project" value="TreeGrafter"/>
</dbReference>
<dbReference type="PANTHER" id="PTHR35089:SF1">
    <property type="entry name" value="CHAPERONE PROTEIN SKP"/>
    <property type="match status" value="1"/>
</dbReference>
<feature type="chain" id="PRO_5027114675" description="Outer membrane protein H" evidence="3">
    <location>
        <begin position="21"/>
        <end position="196"/>
    </location>
</feature>
<evidence type="ECO:0000256" key="3">
    <source>
        <dbReference type="SAM" id="SignalP"/>
    </source>
</evidence>
<comment type="similarity">
    <text evidence="1">Belongs to the Skp family.</text>
</comment>
<evidence type="ECO:0000313" key="4">
    <source>
        <dbReference type="EMBL" id="CAA9515187.1"/>
    </source>
</evidence>